<dbReference type="Pfam" id="PF23544">
    <property type="entry name" value="AtuA_ferredoxin"/>
    <property type="match status" value="1"/>
</dbReference>
<protein>
    <submittedName>
        <fullName evidence="4">Acyclic terpene utilization AtuA family protein</fullName>
    </submittedName>
</protein>
<feature type="domain" description="AtuA-like ferredoxin-fold" evidence="3">
    <location>
        <begin position="473"/>
        <end position="569"/>
    </location>
</feature>
<organism evidence="4 5">
    <name type="scientific">Streptomyces spirodelae</name>
    <dbReference type="NCBI Taxonomy" id="2812904"/>
    <lineage>
        <taxon>Bacteria</taxon>
        <taxon>Bacillati</taxon>
        <taxon>Actinomycetota</taxon>
        <taxon>Actinomycetes</taxon>
        <taxon>Kitasatosporales</taxon>
        <taxon>Streptomycetaceae</taxon>
        <taxon>Streptomyces</taxon>
    </lineage>
</organism>
<evidence type="ECO:0000259" key="3">
    <source>
        <dbReference type="Pfam" id="PF23544"/>
    </source>
</evidence>
<gene>
    <name evidence="4" type="ORF">JW592_14230</name>
</gene>
<proteinExistence type="predicted"/>
<feature type="region of interest" description="Disordered" evidence="1">
    <location>
        <begin position="440"/>
        <end position="471"/>
    </location>
</feature>
<name>A0ABS3WU13_9ACTN</name>
<evidence type="ECO:0000313" key="4">
    <source>
        <dbReference type="EMBL" id="MBO8186608.1"/>
    </source>
</evidence>
<dbReference type="InterPro" id="IPR010839">
    <property type="entry name" value="AtuA_N"/>
</dbReference>
<accession>A0ABS3WU13</accession>
<dbReference type="RefSeq" id="WP_209265412.1">
    <property type="nucleotide sequence ID" value="NZ_JAFFZN010000011.1"/>
</dbReference>
<dbReference type="Pfam" id="PF07287">
    <property type="entry name" value="AtuA"/>
    <property type="match status" value="1"/>
</dbReference>
<evidence type="ECO:0000256" key="1">
    <source>
        <dbReference type="SAM" id="MobiDB-lite"/>
    </source>
</evidence>
<reference evidence="4 5" key="1">
    <citation type="submission" date="2021-02" db="EMBL/GenBank/DDBJ databases">
        <title>Streptomyces spirodelae sp. nov., isolated from duckweed.</title>
        <authorList>
            <person name="Saimee Y."/>
            <person name="Duangmal K."/>
        </authorList>
    </citation>
    <scope>NUCLEOTIDE SEQUENCE [LARGE SCALE GENOMIC DNA]</scope>
    <source>
        <strain evidence="4 5">DW4-2</strain>
    </source>
</reference>
<evidence type="ECO:0000259" key="2">
    <source>
        <dbReference type="Pfam" id="PF07287"/>
    </source>
</evidence>
<feature type="domain" description="Acyclic terpene utilisation N-terminal" evidence="2">
    <location>
        <begin position="10"/>
        <end position="428"/>
    </location>
</feature>
<comment type="caution">
    <text evidence="4">The sequence shown here is derived from an EMBL/GenBank/DDBJ whole genome shotgun (WGS) entry which is preliminary data.</text>
</comment>
<dbReference type="EMBL" id="JAFFZN010000011">
    <property type="protein sequence ID" value="MBO8186608.1"/>
    <property type="molecule type" value="Genomic_DNA"/>
</dbReference>
<dbReference type="Proteomes" id="UP001518976">
    <property type="component" value="Unassembled WGS sequence"/>
</dbReference>
<keyword evidence="5" id="KW-1185">Reference proteome</keyword>
<sequence>MSTPEHPEPLRIGNASGFYGDRFAALTEMLTGGPLDILTGDYLAELTLLILGRDRLGDPARGYAKTFLRQLEDGLGLARERGVTLVANAGGLNPAGLADAVRELSERVGVPARVAHVEGDDLLQAGNWGRDALTANAYLGGAGIAACLRAGADVVVTGRVADAALVSGCAAAHFGWADDDWDRLAGAVVAGHLLECGTQATGGNYAFFVRDAVDVRHPGFPLAEIAADGSSVITKHPGTGGAVTVGTVTAQLLYETAGPRYVGPDVTARLDSVRLRQEGPDRVRVEGVRGEPRPGTLKVGLTRLGGFRNEVTFVLTGLDVAAKAALVQEQLEAALARPGARRPAEVSWSLARTDRTDADVQEEASALLRLVVRDPDESVVGRAVSGPAVELALASYPGFHLMAPPSRGAPYGVFEAAYVAAESVPHVAVLPDGTRVDASFSTPAPAPSRNREAACPVPPAARQRQSPRTRRAPLGLVAGARSGDKGGSANVGVWARDADPDIYGWLRATLTTDRLRELLPETAALDVTRHELPNLAALNFVIDGILGEGVAAQHRFDPQAKALGEWLRARRLDIPEVFLP</sequence>
<evidence type="ECO:0000313" key="5">
    <source>
        <dbReference type="Proteomes" id="UP001518976"/>
    </source>
</evidence>
<dbReference type="PANTHER" id="PTHR47585">
    <property type="match status" value="1"/>
</dbReference>
<dbReference type="PANTHER" id="PTHR47585:SF1">
    <property type="entry name" value="DUF1446 DOMAIN-CONTAINING PROTEIN"/>
    <property type="match status" value="1"/>
</dbReference>
<dbReference type="InterPro" id="IPR056362">
    <property type="entry name" value="AtuA-like_ferredoxin_dom"/>
</dbReference>